<dbReference type="AlphaFoldDB" id="C7DGU8"/>
<dbReference type="EMBL" id="GG697239">
    <property type="protein sequence ID" value="EET90269.1"/>
    <property type="molecule type" value="Genomic_DNA"/>
</dbReference>
<accession>C7DGU8</accession>
<gene>
    <name evidence="1" type="ORF">UNLARM2_0298</name>
</gene>
<organism evidence="1 2">
    <name type="scientific">Candidatus Micrarchaeum acidiphilum ARMAN-2</name>
    <dbReference type="NCBI Taxonomy" id="425595"/>
    <lineage>
        <taxon>Archaea</taxon>
        <taxon>Candidatus Micrarchaeota</taxon>
        <taxon>Candidatus Micrarchaeia</taxon>
        <taxon>Candidatus Micrarchaeales</taxon>
        <taxon>Candidatus Micrarchaeaceae</taxon>
        <taxon>Candidatus Micrarchaeum</taxon>
    </lineage>
</organism>
<protein>
    <submittedName>
        <fullName evidence="1">Uncharacterized protein</fullName>
    </submittedName>
</protein>
<proteinExistence type="predicted"/>
<keyword evidence="2" id="KW-1185">Reference proteome</keyword>
<sequence>MPKKYNLTRYDLIANSIKKLSSRELYANGEAAEALDIDYTDEMLRTMAIIIASFSSSHSWKTFRGITEGSGQLNSDEIREEYQEARRARWKNVSQNDIGELSNTNIPDSRFFEWLFFNVDKKEHQVYKEAWGTLKREFQDGCDIS</sequence>
<dbReference type="Proteomes" id="UP000332487">
    <property type="component" value="Unassembled WGS sequence"/>
</dbReference>
<evidence type="ECO:0000313" key="1">
    <source>
        <dbReference type="EMBL" id="EET90269.1"/>
    </source>
</evidence>
<reference evidence="1 2" key="2">
    <citation type="journal article" date="2010" name="Proc. Natl. Acad. Sci. U.S.A.">
        <title>Enigmatic, ultrasmall, uncultivated Archaea.</title>
        <authorList>
            <person name="Baker B.J."/>
            <person name="Comolli L.R."/>
            <person name="Dick G.J."/>
            <person name="Hauser L.J."/>
            <person name="Hyatt D."/>
            <person name="Dill B.D."/>
            <person name="Land M.L."/>
            <person name="Verberkmoes N.C."/>
            <person name="Hettich R.L."/>
            <person name="Banfield J.F."/>
        </authorList>
    </citation>
    <scope>NUCLEOTIDE SEQUENCE [LARGE SCALE GENOMIC DNA]</scope>
    <source>
        <strain evidence="1">ARMAN-2</strain>
    </source>
</reference>
<evidence type="ECO:0000313" key="2">
    <source>
        <dbReference type="Proteomes" id="UP000332487"/>
    </source>
</evidence>
<reference evidence="1 2" key="1">
    <citation type="journal article" date="2009" name="Genome Biol.">
        <title>Community-wide analysis of microbial genome sequence signatures.</title>
        <authorList>
            <person name="Dick G.J."/>
            <person name="Andersson A.F."/>
            <person name="Baker B.J."/>
            <person name="Simmons S.L."/>
            <person name="Thomas B.C."/>
            <person name="Yelton A.P."/>
            <person name="Banfield J.F."/>
        </authorList>
    </citation>
    <scope>NUCLEOTIDE SEQUENCE [LARGE SCALE GENOMIC DNA]</scope>
    <source>
        <strain evidence="1">ARMAN-2</strain>
    </source>
</reference>
<name>C7DGU8_MICA2</name>